<dbReference type="GO" id="GO:0031965">
    <property type="term" value="C:nuclear membrane"/>
    <property type="evidence" value="ECO:0007669"/>
    <property type="project" value="TreeGrafter"/>
</dbReference>
<keyword evidence="3" id="KW-1185">Reference proteome</keyword>
<feature type="domain" description="PIN" evidence="1">
    <location>
        <begin position="545"/>
        <end position="686"/>
    </location>
</feature>
<dbReference type="CDD" id="cd09880">
    <property type="entry name" value="PIN_Smg5-6-like"/>
    <property type="match status" value="1"/>
</dbReference>
<evidence type="ECO:0000313" key="3">
    <source>
        <dbReference type="Proteomes" id="UP001372338"/>
    </source>
</evidence>
<gene>
    <name evidence="2" type="ORF">RIF29_23452</name>
</gene>
<accession>A0AAN9I7G5</accession>
<dbReference type="PANTHER" id="PTHR22593:SF8">
    <property type="entry name" value="FHA DOMAIN-CONTAINING PROTEIN PS1"/>
    <property type="match status" value="1"/>
</dbReference>
<protein>
    <recommendedName>
        <fullName evidence="1">PIN domain-containing protein</fullName>
    </recommendedName>
</protein>
<dbReference type="PANTHER" id="PTHR22593">
    <property type="entry name" value="TRANSMEMBRANE PROTEIN 18"/>
    <property type="match status" value="1"/>
</dbReference>
<dbReference type="Proteomes" id="UP001372338">
    <property type="component" value="Unassembled WGS sequence"/>
</dbReference>
<dbReference type="Gene3D" id="3.40.50.1010">
    <property type="entry name" value="5'-nuclease"/>
    <property type="match status" value="1"/>
</dbReference>
<proteinExistence type="predicted"/>
<evidence type="ECO:0000313" key="2">
    <source>
        <dbReference type="EMBL" id="KAK7270368.1"/>
    </source>
</evidence>
<reference evidence="2 3" key="1">
    <citation type="submission" date="2024-01" db="EMBL/GenBank/DDBJ databases">
        <title>The genomes of 5 underutilized Papilionoideae crops provide insights into root nodulation and disease resistanc.</title>
        <authorList>
            <person name="Yuan L."/>
        </authorList>
    </citation>
    <scope>NUCLEOTIDE SEQUENCE [LARGE SCALE GENOMIC DNA]</scope>
    <source>
        <strain evidence="2">ZHUSHIDOU_FW_LH</strain>
        <tissue evidence="2">Leaf</tissue>
    </source>
</reference>
<name>A0AAN9I7G5_CROPI</name>
<dbReference type="EMBL" id="JAYWIO010000004">
    <property type="protein sequence ID" value="KAK7270368.1"/>
    <property type="molecule type" value="Genomic_DNA"/>
</dbReference>
<dbReference type="InterPro" id="IPR002716">
    <property type="entry name" value="PIN_dom"/>
</dbReference>
<comment type="caution">
    <text evidence="2">The sequence shown here is derived from an EMBL/GenBank/DDBJ whole genome shotgun (WGS) entry which is preliminary data.</text>
</comment>
<dbReference type="AlphaFoldDB" id="A0AAN9I7G5"/>
<dbReference type="Pfam" id="PF13638">
    <property type="entry name" value="PIN_4"/>
    <property type="match status" value="1"/>
</dbReference>
<organism evidence="2 3">
    <name type="scientific">Crotalaria pallida</name>
    <name type="common">Smooth rattlebox</name>
    <name type="synonym">Crotalaria striata</name>
    <dbReference type="NCBI Taxonomy" id="3830"/>
    <lineage>
        <taxon>Eukaryota</taxon>
        <taxon>Viridiplantae</taxon>
        <taxon>Streptophyta</taxon>
        <taxon>Embryophyta</taxon>
        <taxon>Tracheophyta</taxon>
        <taxon>Spermatophyta</taxon>
        <taxon>Magnoliopsida</taxon>
        <taxon>eudicotyledons</taxon>
        <taxon>Gunneridae</taxon>
        <taxon>Pentapetalae</taxon>
        <taxon>rosids</taxon>
        <taxon>fabids</taxon>
        <taxon>Fabales</taxon>
        <taxon>Fabaceae</taxon>
        <taxon>Papilionoideae</taxon>
        <taxon>50 kb inversion clade</taxon>
        <taxon>genistoids sensu lato</taxon>
        <taxon>core genistoids</taxon>
        <taxon>Crotalarieae</taxon>
        <taxon>Crotalaria</taxon>
    </lineage>
</organism>
<evidence type="ECO:0000259" key="1">
    <source>
        <dbReference type="Pfam" id="PF13638"/>
    </source>
</evidence>
<sequence length="753" mass="84066">MDLASFVEKHHAAVLVIPEESEFGCTVRDNDKAEDILTAEAIRILNSENTCLLAGEVIPDSKFHQIKNVEEVSTDSPPCGEKQDKGVAAVIVAPEESEFGCTIGDNDRIEDNITNGASIFNSENTSLLVKEVIPVTNFQQIHIVEEVGDNSISDGENQDTCGKEFEPKLQAQLADKFCHEQLNSLNEIVEDTGNKCAGSICPVSEWVESLNSLVSQEAVLEVTDEKENQTLQSLIAVAGCSDIESLESHVETKESGKYSHDQGLKVLETVEASEDIGNNCTGSISLMSVLVESVNSPVPQEADLRITNEKENQTPQSLIGMTGSSDIEVPESRVEATEKSCSNVWSRRGTAASAPQVRTRNSRFTSTHCYKKDIIHKTMSKDIFSVLDEKEIFTPNKENFSPNTLNLLFMRKKGELEGIKHSKSQRSQDSKSNFNFSPNIYSDERITAVSNKGNRSLKVTQEQKSRRKPLLECHMNLAQKQDTMDMKKNRVERIPFQSLMNSGSKSKSRTSGPVSAAKSIDWGQISDKLTKPSHITGGQKKSWIMVVDTASLLNKESRKALHLLQGLKGTRLIIPRLVIRELDNMKRQHFSIFRRTSQASLALEWIEECMENTEWWIHIQGAMEEHMLIAPTPPAASPRTQFVEDHILDLALLYRRTENDGQLVLLSDDVTLKIKSMAEGLLCETVQEFRQSLVNPFSERFVWANSSSRGLTWSCKDDVVLRGKYCGLPSKAGLKLFTEEFLYLPSKCNFSRL</sequence>